<dbReference type="Proteomes" id="UP000236151">
    <property type="component" value="Unassembled WGS sequence"/>
</dbReference>
<protein>
    <submittedName>
        <fullName evidence="2">Uncharacterized protein</fullName>
    </submittedName>
</protein>
<sequence length="273" mass="31201">MKTNRIKWRPSMLKKFLIPQNSFQNIYSSKSMEKTKLNRQEMEVKKTYQDMYIAFETSQGTAEFSNAHQEYYNEQGSGMKKRIRIKANRVKWSPSILKKFLLLDYGKKYHNRHGEEETYHTQDKEKLHAQEKETHYAPVPEGDPLNKETVALPDFDEAEGKTNQEAAGDDNLQRDAGLNDNNMPNATDDGSTDNPSNNCEDHIHQDNPVFAPDVTPDGNENTATENGSPDAGKPQEDNSQENISISIKFKIPLKAAKRPEKLEILVNENDVEK</sequence>
<feature type="compositionally biased region" description="Polar residues" evidence="1">
    <location>
        <begin position="179"/>
        <end position="198"/>
    </location>
</feature>
<dbReference type="RefSeq" id="WP_103079990.1">
    <property type="nucleotide sequence ID" value="NZ_CP021850.1"/>
</dbReference>
<comment type="caution">
    <text evidence="2">The sequence shown here is derived from an EMBL/GenBank/DDBJ whole genome shotgun (WGS) entry which is preliminary data.</text>
</comment>
<evidence type="ECO:0000256" key="1">
    <source>
        <dbReference type="SAM" id="MobiDB-lite"/>
    </source>
</evidence>
<dbReference type="EMBL" id="NIOJ01000002">
    <property type="protein sequence ID" value="PNU01410.1"/>
    <property type="molecule type" value="Genomic_DNA"/>
</dbReference>
<reference evidence="2 3" key="1">
    <citation type="submission" date="2017-06" db="EMBL/GenBank/DDBJ databases">
        <title>Investigating the central metabolism of Clostridium thermosuccinogenes.</title>
        <authorList>
            <person name="Koendjbiharie J.G."/>
            <person name="van Kranenburg R."/>
        </authorList>
    </citation>
    <scope>NUCLEOTIDE SEQUENCE [LARGE SCALE GENOMIC DNA]</scope>
    <source>
        <strain evidence="2 3">DSM 5806</strain>
    </source>
</reference>
<evidence type="ECO:0000313" key="2">
    <source>
        <dbReference type="EMBL" id="PNU01410.1"/>
    </source>
</evidence>
<feature type="region of interest" description="Disordered" evidence="1">
    <location>
        <begin position="161"/>
        <end position="245"/>
    </location>
</feature>
<dbReference type="AlphaFoldDB" id="A0A2K2FRL1"/>
<proteinExistence type="predicted"/>
<feature type="compositionally biased region" description="Basic and acidic residues" evidence="1">
    <location>
        <begin position="114"/>
        <end position="135"/>
    </location>
</feature>
<evidence type="ECO:0000313" key="3">
    <source>
        <dbReference type="Proteomes" id="UP000236151"/>
    </source>
</evidence>
<gene>
    <name evidence="2" type="ORF">CDQ84_01725</name>
</gene>
<dbReference type="KEGG" id="cthd:CDO33_04000"/>
<feature type="compositionally biased region" description="Polar residues" evidence="1">
    <location>
        <begin position="218"/>
        <end position="227"/>
    </location>
</feature>
<name>A0A2K2FRL1_9CLOT</name>
<feature type="region of interest" description="Disordered" evidence="1">
    <location>
        <begin position="114"/>
        <end position="148"/>
    </location>
</feature>
<accession>A0A2K2FRL1</accession>
<organism evidence="2 3">
    <name type="scientific">Clostridium thermosuccinogenes</name>
    <dbReference type="NCBI Taxonomy" id="84032"/>
    <lineage>
        <taxon>Bacteria</taxon>
        <taxon>Bacillati</taxon>
        <taxon>Bacillota</taxon>
        <taxon>Clostridia</taxon>
        <taxon>Eubacteriales</taxon>
        <taxon>Clostridiaceae</taxon>
        <taxon>Clostridium</taxon>
    </lineage>
</organism>
<keyword evidence="3" id="KW-1185">Reference proteome</keyword>